<proteinExistence type="predicted"/>
<feature type="compositionally biased region" description="Low complexity" evidence="1">
    <location>
        <begin position="238"/>
        <end position="248"/>
    </location>
</feature>
<comment type="caution">
    <text evidence="2">The sequence shown here is derived from an EMBL/GenBank/DDBJ whole genome shotgun (WGS) entry which is preliminary data.</text>
</comment>
<dbReference type="Proteomes" id="UP000738349">
    <property type="component" value="Unassembled WGS sequence"/>
</dbReference>
<reference evidence="2" key="1">
    <citation type="journal article" date="2021" name="Nat. Commun.">
        <title>Genetic determinants of endophytism in the Arabidopsis root mycobiome.</title>
        <authorList>
            <person name="Mesny F."/>
            <person name="Miyauchi S."/>
            <person name="Thiergart T."/>
            <person name="Pickel B."/>
            <person name="Atanasova L."/>
            <person name="Karlsson M."/>
            <person name="Huettel B."/>
            <person name="Barry K.W."/>
            <person name="Haridas S."/>
            <person name="Chen C."/>
            <person name="Bauer D."/>
            <person name="Andreopoulos W."/>
            <person name="Pangilinan J."/>
            <person name="LaButti K."/>
            <person name="Riley R."/>
            <person name="Lipzen A."/>
            <person name="Clum A."/>
            <person name="Drula E."/>
            <person name="Henrissat B."/>
            <person name="Kohler A."/>
            <person name="Grigoriev I.V."/>
            <person name="Martin F.M."/>
            <person name="Hacquard S."/>
        </authorList>
    </citation>
    <scope>NUCLEOTIDE SEQUENCE</scope>
    <source>
        <strain evidence="2">MPI-CAGE-AT-0147</strain>
    </source>
</reference>
<evidence type="ECO:0000313" key="3">
    <source>
        <dbReference type="Proteomes" id="UP000738349"/>
    </source>
</evidence>
<evidence type="ECO:0000256" key="1">
    <source>
        <dbReference type="SAM" id="MobiDB-lite"/>
    </source>
</evidence>
<dbReference type="EMBL" id="JAGMUV010000018">
    <property type="protein sequence ID" value="KAH7129096.1"/>
    <property type="molecule type" value="Genomic_DNA"/>
</dbReference>
<organism evidence="2 3">
    <name type="scientific">Dactylonectria macrodidyma</name>
    <dbReference type="NCBI Taxonomy" id="307937"/>
    <lineage>
        <taxon>Eukaryota</taxon>
        <taxon>Fungi</taxon>
        <taxon>Dikarya</taxon>
        <taxon>Ascomycota</taxon>
        <taxon>Pezizomycotina</taxon>
        <taxon>Sordariomycetes</taxon>
        <taxon>Hypocreomycetidae</taxon>
        <taxon>Hypocreales</taxon>
        <taxon>Nectriaceae</taxon>
        <taxon>Dactylonectria</taxon>
    </lineage>
</organism>
<evidence type="ECO:0000313" key="2">
    <source>
        <dbReference type="EMBL" id="KAH7129096.1"/>
    </source>
</evidence>
<gene>
    <name evidence="2" type="ORF">EDB81DRAFT_888864</name>
</gene>
<dbReference type="OrthoDB" id="3791552at2759"/>
<name>A0A9P9E1M4_9HYPO</name>
<feature type="compositionally biased region" description="Polar residues" evidence="1">
    <location>
        <begin position="249"/>
        <end position="260"/>
    </location>
</feature>
<dbReference type="AlphaFoldDB" id="A0A9P9E1M4"/>
<keyword evidence="3" id="KW-1185">Reference proteome</keyword>
<accession>A0A9P9E1M4</accession>
<protein>
    <submittedName>
        <fullName evidence="2">Uncharacterized protein</fullName>
    </submittedName>
</protein>
<sequence>MSPCSATLWVTNCNQAAAKQALVSANAPDANGLSAVRDIVNKLTLLKHAAVNNASNDGLPIPELNIQSVVDKLDAANNEHMAYSMYIDEPVTNDLSSFLGNAANSNAISKGFQTEMAKMGEDIANGSKDLQITAAKILDLVTNPNSEIGQRLIKDWNDRIPAGTTVTKLTFGQAKAALEVVDLSDLQQQVPNDIPTLTGDGDAVAAINTAGRSDVKVAVTGDAFISYTLPTFSAAVVPVDSSSNPDDSTQPGNNNEQTRNVTEVQDTAARNLSAALEVFIDTALGYQPSAPIADLADAYREAVDLHVLQGTLMMEKAGTWCVNCANDNSGDEPLDPYTGIFDNMKQTYNTLMDAMAKGA</sequence>
<feature type="region of interest" description="Disordered" evidence="1">
    <location>
        <begin position="238"/>
        <end position="260"/>
    </location>
</feature>